<name>A0ABW3JGC0_9FLAO</name>
<evidence type="ECO:0000313" key="3">
    <source>
        <dbReference type="Proteomes" id="UP001597061"/>
    </source>
</evidence>
<dbReference type="InterPro" id="IPR024185">
    <property type="entry name" value="FTHF_cligase-like_sf"/>
</dbReference>
<accession>A0ABW3JGC0</accession>
<organism evidence="2 3">
    <name type="scientific">Mariniflexile jejuense</name>
    <dbReference type="NCBI Taxonomy" id="1173582"/>
    <lineage>
        <taxon>Bacteria</taxon>
        <taxon>Pseudomonadati</taxon>
        <taxon>Bacteroidota</taxon>
        <taxon>Flavobacteriia</taxon>
        <taxon>Flavobacteriales</taxon>
        <taxon>Flavobacteriaceae</taxon>
        <taxon>Mariniflexile</taxon>
    </lineage>
</organism>
<feature type="domain" description="LUD" evidence="1">
    <location>
        <begin position="96"/>
        <end position="193"/>
    </location>
</feature>
<dbReference type="SUPFAM" id="SSF100950">
    <property type="entry name" value="NagB/RpiA/CoA transferase-like"/>
    <property type="match status" value="1"/>
</dbReference>
<proteinExistence type="predicted"/>
<dbReference type="InterPro" id="IPR037171">
    <property type="entry name" value="NagB/RpiA_transferase-like"/>
</dbReference>
<dbReference type="Proteomes" id="UP001597061">
    <property type="component" value="Unassembled WGS sequence"/>
</dbReference>
<protein>
    <submittedName>
        <fullName evidence="2">Lactate utilization protein C</fullName>
    </submittedName>
</protein>
<reference evidence="3" key="1">
    <citation type="journal article" date="2019" name="Int. J. Syst. Evol. Microbiol.">
        <title>The Global Catalogue of Microorganisms (GCM) 10K type strain sequencing project: providing services to taxonomists for standard genome sequencing and annotation.</title>
        <authorList>
            <consortium name="The Broad Institute Genomics Platform"/>
            <consortium name="The Broad Institute Genome Sequencing Center for Infectious Disease"/>
            <person name="Wu L."/>
            <person name="Ma J."/>
        </authorList>
    </citation>
    <scope>NUCLEOTIDE SEQUENCE [LARGE SCALE GENOMIC DNA]</scope>
    <source>
        <strain evidence="3">CCUG 62414</strain>
    </source>
</reference>
<sequence length="193" mass="21257">MSRESILNAVKNNKPEALPLPKIDLNLFEEDIDLVKTFIENVEFVGGRVVQLNGMDNLDTEIKKLYTNASKIVSCVKESNLGTVSISKDTEPHGLEDIDLAIIKGELAVAENGAVWIVENDVTIRVLPFITNDLVLLINKENIHLHMHSAYESISKRDRTFGFFLSGPSKTADIEQCLVIGAQGAVSLTVLIL</sequence>
<dbReference type="PANTHER" id="PTHR43682:SF1">
    <property type="entry name" value="LACTATE UTILIZATION PROTEIN C"/>
    <property type="match status" value="1"/>
</dbReference>
<evidence type="ECO:0000313" key="2">
    <source>
        <dbReference type="EMBL" id="MFD0988866.1"/>
    </source>
</evidence>
<keyword evidence="3" id="KW-1185">Reference proteome</keyword>
<comment type="caution">
    <text evidence="2">The sequence shown here is derived from an EMBL/GenBank/DDBJ whole genome shotgun (WGS) entry which is preliminary data.</text>
</comment>
<gene>
    <name evidence="2" type="ORF">ACFQ1R_02050</name>
</gene>
<dbReference type="PANTHER" id="PTHR43682">
    <property type="entry name" value="LACTATE UTILIZATION PROTEIN C"/>
    <property type="match status" value="1"/>
</dbReference>
<dbReference type="Pfam" id="PF02589">
    <property type="entry name" value="LUD_dom"/>
    <property type="match status" value="1"/>
</dbReference>
<dbReference type="Gene3D" id="3.40.50.10420">
    <property type="entry name" value="NagB/RpiA/CoA transferase-like"/>
    <property type="match status" value="1"/>
</dbReference>
<dbReference type="EMBL" id="JBHTJI010000001">
    <property type="protein sequence ID" value="MFD0988866.1"/>
    <property type="molecule type" value="Genomic_DNA"/>
</dbReference>
<evidence type="ECO:0000259" key="1">
    <source>
        <dbReference type="Pfam" id="PF02589"/>
    </source>
</evidence>
<dbReference type="RefSeq" id="WP_379924446.1">
    <property type="nucleotide sequence ID" value="NZ_JBHTJI010000001.1"/>
</dbReference>
<dbReference type="InterPro" id="IPR003741">
    <property type="entry name" value="LUD_dom"/>
</dbReference>